<name>A0AAV8V2N4_9RHOD</name>
<dbReference type="InterPro" id="IPR051130">
    <property type="entry name" value="Mito_struct-func_regulator"/>
</dbReference>
<gene>
    <name evidence="2" type="ORF">NDN08_007751</name>
</gene>
<dbReference type="InterPro" id="IPR011009">
    <property type="entry name" value="Kinase-like_dom_sf"/>
</dbReference>
<dbReference type="GO" id="GO:0005524">
    <property type="term" value="F:ATP binding"/>
    <property type="evidence" value="ECO:0007669"/>
    <property type="project" value="InterPro"/>
</dbReference>
<dbReference type="SUPFAM" id="SSF56112">
    <property type="entry name" value="Protein kinase-like (PK-like)"/>
    <property type="match status" value="1"/>
</dbReference>
<dbReference type="AlphaFoldDB" id="A0AAV8V2N4"/>
<dbReference type="EMBL" id="JAMWBK010000002">
    <property type="protein sequence ID" value="KAJ8907642.1"/>
    <property type="molecule type" value="Genomic_DNA"/>
</dbReference>
<proteinExistence type="predicted"/>
<dbReference type="GO" id="GO:0004672">
    <property type="term" value="F:protein kinase activity"/>
    <property type="evidence" value="ECO:0007669"/>
    <property type="project" value="InterPro"/>
</dbReference>
<sequence length="466" mass="52496">MDIGALFAGVSNGIESGGRLVEFWSRTSKIYLGFKLVQVENILLHRDADARDTRWASHHEWAAKKMYSLCVDMRGFFLKAGQFLGGRDDFFPEAYCMLLSTLQDRVPPMSAEKTRRAIEKELGGRSLEEVFSNLSLGDPLGSGTIAQVHSANLVSNSSQVAVKIQYPNAEKQMLADLTRLRILAKFLQKTELKFDILSAVNELSKEIGREFNFSNEAQSLNTVATNLQRRGANRRVEIPRPIDEVSTRRMLVMTFVNGTPMTQLKVKIRNVSERRRNLVSRKLLEAITDAYGGMILVDGMFQADPHPGNVMVKKDLSIGIVDFGQCKKLEKLDQTRLAKLVFKIHKGDSAGMISALHELGVKTKRIREIESQPSPEHLGRSGRPQILPEEKLARTMFDTRSIEGVSNSPFSNDSAIKHVEVETFPQQLYFVLRTVQILRGVAHGMGVSDFSVCDRWNKVYRNQLRQ</sequence>
<accession>A0AAV8V2N4</accession>
<evidence type="ECO:0000313" key="3">
    <source>
        <dbReference type="Proteomes" id="UP001157974"/>
    </source>
</evidence>
<dbReference type="InterPro" id="IPR004147">
    <property type="entry name" value="ABC1_dom"/>
</dbReference>
<dbReference type="Gene3D" id="1.10.510.10">
    <property type="entry name" value="Transferase(Phosphotransferase) domain 1"/>
    <property type="match status" value="1"/>
</dbReference>
<dbReference type="PANTHER" id="PTHR43173">
    <property type="entry name" value="ABC1 FAMILY PROTEIN"/>
    <property type="match status" value="1"/>
</dbReference>
<dbReference type="InterPro" id="IPR000719">
    <property type="entry name" value="Prot_kinase_dom"/>
</dbReference>
<organism evidence="2 3">
    <name type="scientific">Rhodosorus marinus</name>
    <dbReference type="NCBI Taxonomy" id="101924"/>
    <lineage>
        <taxon>Eukaryota</taxon>
        <taxon>Rhodophyta</taxon>
        <taxon>Stylonematophyceae</taxon>
        <taxon>Stylonematales</taxon>
        <taxon>Stylonemataceae</taxon>
        <taxon>Rhodosorus</taxon>
    </lineage>
</organism>
<dbReference type="PANTHER" id="PTHR43173:SF12">
    <property type="entry name" value="PROTEIN KINASE SUPERFAMILY PROTEIN"/>
    <property type="match status" value="1"/>
</dbReference>
<evidence type="ECO:0000313" key="2">
    <source>
        <dbReference type="EMBL" id="KAJ8907642.1"/>
    </source>
</evidence>
<dbReference type="PROSITE" id="PS50011">
    <property type="entry name" value="PROTEIN_KINASE_DOM"/>
    <property type="match status" value="1"/>
</dbReference>
<dbReference type="Proteomes" id="UP001157974">
    <property type="component" value="Unassembled WGS sequence"/>
</dbReference>
<evidence type="ECO:0000259" key="1">
    <source>
        <dbReference type="PROSITE" id="PS50011"/>
    </source>
</evidence>
<dbReference type="Pfam" id="PF03109">
    <property type="entry name" value="ABC1"/>
    <property type="match status" value="1"/>
</dbReference>
<comment type="caution">
    <text evidence="2">The sequence shown here is derived from an EMBL/GenBank/DDBJ whole genome shotgun (WGS) entry which is preliminary data.</text>
</comment>
<reference evidence="2 3" key="1">
    <citation type="journal article" date="2023" name="Nat. Commun.">
        <title>Origin of minicircular mitochondrial genomes in red algae.</title>
        <authorList>
            <person name="Lee Y."/>
            <person name="Cho C.H."/>
            <person name="Lee Y.M."/>
            <person name="Park S.I."/>
            <person name="Yang J.H."/>
            <person name="West J.A."/>
            <person name="Bhattacharya D."/>
            <person name="Yoon H.S."/>
        </authorList>
    </citation>
    <scope>NUCLEOTIDE SEQUENCE [LARGE SCALE GENOMIC DNA]</scope>
    <source>
        <strain evidence="2 3">CCMP1338</strain>
        <tissue evidence="2">Whole cell</tissue>
    </source>
</reference>
<keyword evidence="3" id="KW-1185">Reference proteome</keyword>
<feature type="domain" description="Protein kinase" evidence="1">
    <location>
        <begin position="134"/>
        <end position="466"/>
    </location>
</feature>
<protein>
    <recommendedName>
        <fullName evidence="1">Protein kinase domain-containing protein</fullName>
    </recommendedName>
</protein>
<dbReference type="CDD" id="cd05121">
    <property type="entry name" value="ABC1_ADCK3-like"/>
    <property type="match status" value="1"/>
</dbReference>